<evidence type="ECO:0000259" key="3">
    <source>
        <dbReference type="SMART" id="SM00507"/>
    </source>
</evidence>
<gene>
    <name evidence="4" type="ORF">GCM10022402_33730</name>
</gene>
<comment type="caution">
    <text evidence="4">The sequence shown here is derived from an EMBL/GenBank/DDBJ whole genome shotgun (WGS) entry which is preliminary data.</text>
</comment>
<dbReference type="InterPro" id="IPR002711">
    <property type="entry name" value="HNH"/>
</dbReference>
<dbReference type="Gene3D" id="1.10.30.50">
    <property type="match status" value="1"/>
</dbReference>
<evidence type="ECO:0000313" key="4">
    <source>
        <dbReference type="EMBL" id="GAA3751960.1"/>
    </source>
</evidence>
<dbReference type="Proteomes" id="UP001500908">
    <property type="component" value="Unassembled WGS sequence"/>
</dbReference>
<evidence type="ECO:0000256" key="1">
    <source>
        <dbReference type="ARBA" id="ARBA00023450"/>
    </source>
</evidence>
<dbReference type="Pfam" id="PF02720">
    <property type="entry name" value="DUF222"/>
    <property type="match status" value="1"/>
</dbReference>
<dbReference type="InterPro" id="IPR003870">
    <property type="entry name" value="DUF222"/>
</dbReference>
<reference evidence="5" key="1">
    <citation type="journal article" date="2019" name="Int. J. Syst. Evol. Microbiol.">
        <title>The Global Catalogue of Microorganisms (GCM) 10K type strain sequencing project: providing services to taxonomists for standard genome sequencing and annotation.</title>
        <authorList>
            <consortium name="The Broad Institute Genomics Platform"/>
            <consortium name="The Broad Institute Genome Sequencing Center for Infectious Disease"/>
            <person name="Wu L."/>
            <person name="Ma J."/>
        </authorList>
    </citation>
    <scope>NUCLEOTIDE SEQUENCE [LARGE SCALE GENOMIC DNA]</scope>
    <source>
        <strain evidence="5">JCM 17137</strain>
    </source>
</reference>
<dbReference type="Pfam" id="PF01844">
    <property type="entry name" value="HNH"/>
    <property type="match status" value="1"/>
</dbReference>
<dbReference type="RefSeq" id="WP_344972937.1">
    <property type="nucleotide sequence ID" value="NZ_BAABDD010000016.1"/>
</dbReference>
<evidence type="ECO:0000313" key="5">
    <source>
        <dbReference type="Proteomes" id="UP001500908"/>
    </source>
</evidence>
<organism evidence="4 5">
    <name type="scientific">Salinactinospora qingdaonensis</name>
    <dbReference type="NCBI Taxonomy" id="702744"/>
    <lineage>
        <taxon>Bacteria</taxon>
        <taxon>Bacillati</taxon>
        <taxon>Actinomycetota</taxon>
        <taxon>Actinomycetes</taxon>
        <taxon>Streptosporangiales</taxon>
        <taxon>Nocardiopsidaceae</taxon>
        <taxon>Salinactinospora</taxon>
    </lineage>
</organism>
<dbReference type="CDD" id="cd00085">
    <property type="entry name" value="HNHc"/>
    <property type="match status" value="1"/>
</dbReference>
<name>A0ABP7G030_9ACTN</name>
<feature type="region of interest" description="Disordered" evidence="2">
    <location>
        <begin position="293"/>
        <end position="312"/>
    </location>
</feature>
<accession>A0ABP7G030</accession>
<sequence length="428" mass="46275">MIEQPGPQQAPSPNGLERAAALLAEAAQELSRIAEQDLPPGVAGEQAQALADLWPHLDHATAAWARAAHQAHRSAGRGATGQPNLEKWMQTSAGIPASNATKLAATARAAATLPDAQAAFEANEISLGHYGELAHGVEKATRERCTEQWPEATEFQAAAEQRLLEVARLPQATCGHIGRAVRTLRLALNPDRADQEFRHRHEQRSLNLTATPGGGFYLEAWGDALHGEILRACLDTAPTSGDERTSGQRRFDALVHTLTWAAEHRDDAPTTSPRKPLLNVIVPLGRLTADQNHQAAGAAEKALPHAEPARTDTGTLLPDAAVRALATDCWLRRILTDPASGTVLDVGRTHRLITPGQRRALQVHHTTCAWHEGCDVPVRYCQGDHVTPWSRGGSTNLANLQPLCRTHNLHKHYQATRHHPPIHDPPGG</sequence>
<keyword evidence="5" id="KW-1185">Reference proteome</keyword>
<proteinExistence type="inferred from homology"/>
<protein>
    <recommendedName>
        <fullName evidence="3">HNH nuclease domain-containing protein</fullName>
    </recommendedName>
</protein>
<dbReference type="EMBL" id="BAABDD010000016">
    <property type="protein sequence ID" value="GAA3751960.1"/>
    <property type="molecule type" value="Genomic_DNA"/>
</dbReference>
<dbReference type="SMART" id="SM00507">
    <property type="entry name" value="HNHc"/>
    <property type="match status" value="1"/>
</dbReference>
<comment type="similarity">
    <text evidence="1">Belongs to the Rv1128c/1148c/1588c/1702c/1945/3466 family.</text>
</comment>
<feature type="domain" description="HNH nuclease" evidence="3">
    <location>
        <begin position="358"/>
        <end position="409"/>
    </location>
</feature>
<dbReference type="InterPro" id="IPR003615">
    <property type="entry name" value="HNH_nuc"/>
</dbReference>
<evidence type="ECO:0000256" key="2">
    <source>
        <dbReference type="SAM" id="MobiDB-lite"/>
    </source>
</evidence>